<reference evidence="3 4" key="1">
    <citation type="submission" date="2024-04" db="EMBL/GenBank/DDBJ databases">
        <title>Tritrichomonas musculus Genome.</title>
        <authorList>
            <person name="Alves-Ferreira E."/>
            <person name="Grigg M."/>
            <person name="Lorenzi H."/>
            <person name="Galac M."/>
        </authorList>
    </citation>
    <scope>NUCLEOTIDE SEQUENCE [LARGE SCALE GENOMIC DNA]</scope>
    <source>
        <strain evidence="3 4">EAF2021</strain>
    </source>
</reference>
<evidence type="ECO:0000256" key="1">
    <source>
        <dbReference type="SAM" id="Coils"/>
    </source>
</evidence>
<feature type="compositionally biased region" description="Low complexity" evidence="2">
    <location>
        <begin position="521"/>
        <end position="530"/>
    </location>
</feature>
<gene>
    <name evidence="3" type="ORF">M9Y10_044294</name>
</gene>
<comment type="caution">
    <text evidence="3">The sequence shown here is derived from an EMBL/GenBank/DDBJ whole genome shotgun (WGS) entry which is preliminary data.</text>
</comment>
<keyword evidence="1" id="KW-0175">Coiled coil</keyword>
<feature type="compositionally biased region" description="Acidic residues" evidence="2">
    <location>
        <begin position="533"/>
        <end position="544"/>
    </location>
</feature>
<feature type="region of interest" description="Disordered" evidence="2">
    <location>
        <begin position="482"/>
        <end position="544"/>
    </location>
</feature>
<keyword evidence="4" id="KW-1185">Reference proteome</keyword>
<name>A0ABR2K218_9EUKA</name>
<dbReference type="Proteomes" id="UP001470230">
    <property type="component" value="Unassembled WGS sequence"/>
</dbReference>
<feature type="coiled-coil region" evidence="1">
    <location>
        <begin position="263"/>
        <end position="319"/>
    </location>
</feature>
<sequence>MFEITNIESFVINQTFTLINGNHRYIFKGDLFAKMSKKCASLLDRGITEGRIMRKVDKDTFKAFVSACNLKPFQINSKNAYELLYLSSDWGISSLEKFANDYINSKNIQPPDPIDYVQILVDKTSTNTTENEDILAVAANINDAMEDDRFMTLPPEVIFETLLSADPHEIDADKLLNFTMTLFDKKPSTGIPLTFLINFEKLAPEQRSKIFRSRKMHEIDLNYFIAWAFSEIRNRAAESTTELINRCFNKIYKEGEELKIRKKADKEQYRESHRDELAALTNQINEQRQELEELIQLFQKDFEEERQAEERRQETLRCNQEDVKEIETSGEDCNIAISGTANMVKNEVKDQISNLRTELNKELESVSHENESKCNDIINSLQSQIEEQANIITKLQKRTEDLKNVVDGTNADIREAKCALANKVVRDKLRHDDFIRENKRRFEIFSHPFSSQQEWEITPEDAENAERFIENLEADLQRLCPIRGNTKNSPPSSPKMISSKLSKNRLQSPLAESDQDRRSSRNSSGSFRNSVDFNEEETENSSLN</sequence>
<accession>A0ABR2K218</accession>
<organism evidence="3 4">
    <name type="scientific">Tritrichomonas musculus</name>
    <dbReference type="NCBI Taxonomy" id="1915356"/>
    <lineage>
        <taxon>Eukaryota</taxon>
        <taxon>Metamonada</taxon>
        <taxon>Parabasalia</taxon>
        <taxon>Tritrichomonadida</taxon>
        <taxon>Tritrichomonadidae</taxon>
        <taxon>Tritrichomonas</taxon>
    </lineage>
</organism>
<proteinExistence type="predicted"/>
<protein>
    <recommendedName>
        <fullName evidence="5">BTB domain-containing protein</fullName>
    </recommendedName>
</protein>
<dbReference type="EMBL" id="JAPFFF010000008">
    <property type="protein sequence ID" value="KAK8885165.1"/>
    <property type="molecule type" value="Genomic_DNA"/>
</dbReference>
<evidence type="ECO:0000313" key="3">
    <source>
        <dbReference type="EMBL" id="KAK8885165.1"/>
    </source>
</evidence>
<evidence type="ECO:0000256" key="2">
    <source>
        <dbReference type="SAM" id="MobiDB-lite"/>
    </source>
</evidence>
<evidence type="ECO:0000313" key="4">
    <source>
        <dbReference type="Proteomes" id="UP001470230"/>
    </source>
</evidence>
<feature type="coiled-coil region" evidence="1">
    <location>
        <begin position="345"/>
        <end position="405"/>
    </location>
</feature>
<evidence type="ECO:0008006" key="5">
    <source>
        <dbReference type="Google" id="ProtNLM"/>
    </source>
</evidence>